<dbReference type="Pfam" id="PF22099">
    <property type="entry name" value="MRS2-like"/>
    <property type="match status" value="2"/>
</dbReference>
<evidence type="ECO:0000256" key="5">
    <source>
        <dbReference type="ARBA" id="ARBA00022842"/>
    </source>
</evidence>
<evidence type="ECO:0000313" key="13">
    <source>
        <dbReference type="EMBL" id="GMM49566.1"/>
    </source>
</evidence>
<evidence type="ECO:0000256" key="12">
    <source>
        <dbReference type="RuleBase" id="RU366042"/>
    </source>
</evidence>
<keyword evidence="7 12" id="KW-1133">Transmembrane helix</keyword>
<evidence type="ECO:0000256" key="9">
    <source>
        <dbReference type="ARBA" id="ARBA00023136"/>
    </source>
</evidence>
<comment type="similarity">
    <text evidence="2 12">Belongs to the CorA metal ion transporter (MIT) (TC 1.A.35) family.</text>
</comment>
<evidence type="ECO:0000256" key="2">
    <source>
        <dbReference type="ARBA" id="ARBA00009765"/>
    </source>
</evidence>
<evidence type="ECO:0000256" key="7">
    <source>
        <dbReference type="ARBA" id="ARBA00022989"/>
    </source>
</evidence>
<keyword evidence="12" id="KW-0496">Mitochondrion</keyword>
<name>A0AAV5RED2_STABA</name>
<evidence type="ECO:0000256" key="11">
    <source>
        <dbReference type="ARBA" id="ARBA00038721"/>
    </source>
</evidence>
<evidence type="ECO:0000256" key="4">
    <source>
        <dbReference type="ARBA" id="ARBA00022692"/>
    </source>
</evidence>
<keyword evidence="8 12" id="KW-0406">Ion transport</keyword>
<dbReference type="InterPro" id="IPR039204">
    <property type="entry name" value="MRS2-like"/>
</dbReference>
<dbReference type="Proteomes" id="UP001362899">
    <property type="component" value="Unassembled WGS sequence"/>
</dbReference>
<keyword evidence="3 12" id="KW-0813">Transport</keyword>
<reference evidence="13 14" key="1">
    <citation type="journal article" date="2023" name="Elife">
        <title>Identification of key yeast species and microbe-microbe interactions impacting larval growth of Drosophila in the wild.</title>
        <authorList>
            <person name="Mure A."/>
            <person name="Sugiura Y."/>
            <person name="Maeda R."/>
            <person name="Honda K."/>
            <person name="Sakurai N."/>
            <person name="Takahashi Y."/>
            <person name="Watada M."/>
            <person name="Katoh T."/>
            <person name="Gotoh A."/>
            <person name="Gotoh Y."/>
            <person name="Taniguchi I."/>
            <person name="Nakamura K."/>
            <person name="Hayashi T."/>
            <person name="Katayama T."/>
            <person name="Uemura T."/>
            <person name="Hattori Y."/>
        </authorList>
    </citation>
    <scope>NUCLEOTIDE SEQUENCE [LARGE SCALE GENOMIC DNA]</scope>
    <source>
        <strain evidence="13 14">SB-73</strain>
    </source>
</reference>
<evidence type="ECO:0000256" key="8">
    <source>
        <dbReference type="ARBA" id="ARBA00023065"/>
    </source>
</evidence>
<evidence type="ECO:0000313" key="14">
    <source>
        <dbReference type="Proteomes" id="UP001362899"/>
    </source>
</evidence>
<evidence type="ECO:0000256" key="10">
    <source>
        <dbReference type="ARBA" id="ARBA00037564"/>
    </source>
</evidence>
<evidence type="ECO:0000256" key="1">
    <source>
        <dbReference type="ARBA" id="ARBA00004448"/>
    </source>
</evidence>
<dbReference type="AlphaFoldDB" id="A0AAV5RED2"/>
<keyword evidence="9 12" id="KW-0472">Membrane</keyword>
<dbReference type="Gene3D" id="2.40.128.330">
    <property type="match status" value="1"/>
</dbReference>
<accession>A0AAV5RED2</accession>
<dbReference type="GO" id="GO:0005743">
    <property type="term" value="C:mitochondrial inner membrane"/>
    <property type="evidence" value="ECO:0007669"/>
    <property type="project" value="UniProtKB-SubCell"/>
</dbReference>
<comment type="subcellular location">
    <subcellularLocation>
        <location evidence="1 12">Mitochondrion inner membrane</location>
        <topology evidence="1 12">Multi-pass membrane protein</topology>
    </subcellularLocation>
</comment>
<comment type="subunit">
    <text evidence="11">Forms homooligomers. Interacts with MRS2.</text>
</comment>
<keyword evidence="5 12" id="KW-0460">Magnesium</keyword>
<sequence length="404" mass="46384">MRQFWRCLRRFATSRSLVPQEHPLKCTIFDSKGRVTSVAAMLDRRQFLKDYGLHSRDLRHVDGVSRALVPLILVRKNNNMLLSICDLRVLIKRDEVLIFHSKDKAIAERLSMLVYDFSEKLVTRSQSLDKGGQDYEQTALEIVLMHAVAYLEVELNQLLSTVNSLFIKLETDVNHENLRMLLQSANDLKLYCRKTLAVRTALDDALDDELGLNDMYLSERRKPLVNHRGYHKNLNKFENRYDRQHMGPNSSASGNVYSNENPDSNDIEILLESYYSQADELVQKAEKAVNEVGMTEEIMNMLIDSSRNSLLLYRLELSVLSLGVALATVCADLYGMNLENFIEEESWGMPLISLITASLAVVGSVAGFSRLKMTRRVYMPQGTHIDNRPRALRESYKRWLMNSK</sequence>
<organism evidence="13 14">
    <name type="scientific">Starmerella bacillaris</name>
    <name type="common">Yeast</name>
    <name type="synonym">Candida zemplinina</name>
    <dbReference type="NCBI Taxonomy" id="1247836"/>
    <lineage>
        <taxon>Eukaryota</taxon>
        <taxon>Fungi</taxon>
        <taxon>Dikarya</taxon>
        <taxon>Ascomycota</taxon>
        <taxon>Saccharomycotina</taxon>
        <taxon>Dipodascomycetes</taxon>
        <taxon>Dipodascales</taxon>
        <taxon>Trichomonascaceae</taxon>
        <taxon>Starmerella</taxon>
    </lineage>
</organism>
<comment type="caution">
    <text evidence="13">The sequence shown here is derived from an EMBL/GenBank/DDBJ whole genome shotgun (WGS) entry which is preliminary data.</text>
</comment>
<feature type="transmembrane region" description="Helical" evidence="12">
    <location>
        <begin position="311"/>
        <end position="335"/>
    </location>
</feature>
<dbReference type="PANTHER" id="PTHR13890:SF0">
    <property type="entry name" value="MAGNESIUM TRANSPORTER MRS2 HOMOLOG, MITOCHONDRIAL"/>
    <property type="match status" value="1"/>
</dbReference>
<evidence type="ECO:0000256" key="3">
    <source>
        <dbReference type="ARBA" id="ARBA00022448"/>
    </source>
</evidence>
<evidence type="ECO:0000256" key="6">
    <source>
        <dbReference type="ARBA" id="ARBA00022946"/>
    </source>
</evidence>
<keyword evidence="12" id="KW-0999">Mitochondrion inner membrane</keyword>
<protein>
    <recommendedName>
        <fullName evidence="12">Magnesium transporter</fullName>
    </recommendedName>
</protein>
<proteinExistence type="inferred from homology"/>
<comment type="function">
    <text evidence="10">Mitochondrial inner membrane magnesium transporter required for mitochondrial magnesium homeostasis. Modulates the conductance of the MRS2 channel. Involved in the splicing of mRNA group II introns in mitochondria by affecting mitochondrial magnesium concentrations, which are critical for group II intron splicing.</text>
</comment>
<dbReference type="CDD" id="cd12823">
    <property type="entry name" value="Mrs2_Mfm1p-like"/>
    <property type="match status" value="1"/>
</dbReference>
<keyword evidence="6" id="KW-0809">Transit peptide</keyword>
<keyword evidence="14" id="KW-1185">Reference proteome</keyword>
<feature type="transmembrane region" description="Helical" evidence="12">
    <location>
        <begin position="347"/>
        <end position="369"/>
    </location>
</feature>
<gene>
    <name evidence="13" type="ORF">DASB73_005240</name>
</gene>
<dbReference type="GO" id="GO:0045016">
    <property type="term" value="P:mitochondrial magnesium ion transmembrane transport"/>
    <property type="evidence" value="ECO:0007669"/>
    <property type="project" value="TreeGrafter"/>
</dbReference>
<dbReference type="GO" id="GO:0015095">
    <property type="term" value="F:magnesium ion transmembrane transporter activity"/>
    <property type="evidence" value="ECO:0007669"/>
    <property type="project" value="TreeGrafter"/>
</dbReference>
<dbReference type="PANTHER" id="PTHR13890">
    <property type="entry name" value="RNA SPLICING PROTEIN MRS2, MITOCHONDRIAL"/>
    <property type="match status" value="1"/>
</dbReference>
<keyword evidence="4 12" id="KW-0812">Transmembrane</keyword>
<dbReference type="EMBL" id="BTGC01000003">
    <property type="protein sequence ID" value="GMM49566.1"/>
    <property type="molecule type" value="Genomic_DNA"/>
</dbReference>
<dbReference type="Gene3D" id="1.20.58.340">
    <property type="entry name" value="Magnesium transport protein CorA, transmembrane region"/>
    <property type="match status" value="1"/>
</dbReference>